<evidence type="ECO:0000313" key="2">
    <source>
        <dbReference type="Proteomes" id="UP001062846"/>
    </source>
</evidence>
<sequence length="69" mass="7300">MPAMCQVKELNAENARLHRLLEGKAVSSEPGNGLSWSNIVAEGNAVNNSPGEGVKGVPESVVVQEKMKL</sequence>
<evidence type="ECO:0000313" key="1">
    <source>
        <dbReference type="EMBL" id="KAI8561981.1"/>
    </source>
</evidence>
<proteinExistence type="predicted"/>
<protein>
    <submittedName>
        <fullName evidence="1">Uncharacterized protein</fullName>
    </submittedName>
</protein>
<dbReference type="EMBL" id="CM046391">
    <property type="protein sequence ID" value="KAI8561981.1"/>
    <property type="molecule type" value="Genomic_DNA"/>
</dbReference>
<comment type="caution">
    <text evidence="1">The sequence shown here is derived from an EMBL/GenBank/DDBJ whole genome shotgun (WGS) entry which is preliminary data.</text>
</comment>
<reference evidence="1" key="1">
    <citation type="submission" date="2022-02" db="EMBL/GenBank/DDBJ databases">
        <title>Plant Genome Project.</title>
        <authorList>
            <person name="Zhang R.-G."/>
        </authorList>
    </citation>
    <scope>NUCLEOTIDE SEQUENCE</scope>
    <source>
        <strain evidence="1">AT1</strain>
    </source>
</reference>
<accession>A0ACC0PA05</accession>
<dbReference type="Proteomes" id="UP001062846">
    <property type="component" value="Chromosome 4"/>
</dbReference>
<name>A0ACC0PA05_RHOML</name>
<keyword evidence="2" id="KW-1185">Reference proteome</keyword>
<organism evidence="1 2">
    <name type="scientific">Rhododendron molle</name>
    <name type="common">Chinese azalea</name>
    <name type="synonym">Azalea mollis</name>
    <dbReference type="NCBI Taxonomy" id="49168"/>
    <lineage>
        <taxon>Eukaryota</taxon>
        <taxon>Viridiplantae</taxon>
        <taxon>Streptophyta</taxon>
        <taxon>Embryophyta</taxon>
        <taxon>Tracheophyta</taxon>
        <taxon>Spermatophyta</taxon>
        <taxon>Magnoliopsida</taxon>
        <taxon>eudicotyledons</taxon>
        <taxon>Gunneridae</taxon>
        <taxon>Pentapetalae</taxon>
        <taxon>asterids</taxon>
        <taxon>Ericales</taxon>
        <taxon>Ericaceae</taxon>
        <taxon>Ericoideae</taxon>
        <taxon>Rhodoreae</taxon>
        <taxon>Rhododendron</taxon>
    </lineage>
</organism>
<gene>
    <name evidence="1" type="ORF">RHMOL_Rhmol04G0383000</name>
</gene>